<dbReference type="GO" id="GO:0007165">
    <property type="term" value="P:signal transduction"/>
    <property type="evidence" value="ECO:0007669"/>
    <property type="project" value="TreeGrafter"/>
</dbReference>
<accession>A0A0R3PFD9</accession>
<dbReference type="GO" id="GO:0016020">
    <property type="term" value="C:membrane"/>
    <property type="evidence" value="ECO:0007669"/>
    <property type="project" value="TreeGrafter"/>
</dbReference>
<keyword evidence="2" id="KW-1185">Reference proteome</keyword>
<dbReference type="PANTHER" id="PTHR13856">
    <property type="entry name" value="VHS DOMAIN CONTAINING PROTEIN FAMILY"/>
    <property type="match status" value="1"/>
</dbReference>
<gene>
    <name evidence="1" type="ORF">ACOC_LOCUS2884</name>
</gene>
<evidence type="ECO:0000313" key="2">
    <source>
        <dbReference type="Proteomes" id="UP000267027"/>
    </source>
</evidence>
<dbReference type="InterPro" id="IPR038425">
    <property type="entry name" value="GAT_sf"/>
</dbReference>
<dbReference type="STRING" id="334426.A0A0R3PFD9"/>
<dbReference type="WBParaSite" id="ACOC_0000288301-mRNA-1">
    <property type="protein sequence ID" value="ACOC_0000288301-mRNA-1"/>
    <property type="gene ID" value="ACOC_0000288301"/>
</dbReference>
<protein>
    <submittedName>
        <fullName evidence="3">DNA-directed RNA polymerase III subunit RPC3</fullName>
    </submittedName>
</protein>
<dbReference type="OMA" id="VNDEFNT"/>
<evidence type="ECO:0000313" key="3">
    <source>
        <dbReference type="WBParaSite" id="ACOC_0000288301-mRNA-1"/>
    </source>
</evidence>
<dbReference type="Gene3D" id="1.20.58.160">
    <property type="match status" value="1"/>
</dbReference>
<evidence type="ECO:0000313" key="1">
    <source>
        <dbReference type="EMBL" id="VDM54469.1"/>
    </source>
</evidence>
<reference evidence="1 2" key="2">
    <citation type="submission" date="2018-11" db="EMBL/GenBank/DDBJ databases">
        <authorList>
            <consortium name="Pathogen Informatics"/>
        </authorList>
    </citation>
    <scope>NUCLEOTIDE SEQUENCE [LARGE SCALE GENOMIC DNA]</scope>
    <source>
        <strain evidence="1 2">Costa Rica</strain>
    </source>
</reference>
<dbReference type="GO" id="GO:0005768">
    <property type="term" value="C:endosome"/>
    <property type="evidence" value="ECO:0007669"/>
    <property type="project" value="TreeGrafter"/>
</dbReference>
<dbReference type="GO" id="GO:0030276">
    <property type="term" value="F:clathrin binding"/>
    <property type="evidence" value="ECO:0007669"/>
    <property type="project" value="TreeGrafter"/>
</dbReference>
<organism evidence="3">
    <name type="scientific">Angiostrongylus costaricensis</name>
    <name type="common">Nematode worm</name>
    <dbReference type="NCBI Taxonomy" id="334426"/>
    <lineage>
        <taxon>Eukaryota</taxon>
        <taxon>Metazoa</taxon>
        <taxon>Ecdysozoa</taxon>
        <taxon>Nematoda</taxon>
        <taxon>Chromadorea</taxon>
        <taxon>Rhabditida</taxon>
        <taxon>Rhabditina</taxon>
        <taxon>Rhabditomorpha</taxon>
        <taxon>Strongyloidea</taxon>
        <taxon>Metastrongylidae</taxon>
        <taxon>Angiostrongylus</taxon>
    </lineage>
</organism>
<name>A0A0R3PFD9_ANGCS</name>
<dbReference type="AlphaFoldDB" id="A0A0R3PFD9"/>
<dbReference type="SUPFAM" id="SSF89009">
    <property type="entry name" value="GAT-like domain"/>
    <property type="match status" value="1"/>
</dbReference>
<reference evidence="3" key="1">
    <citation type="submission" date="2017-02" db="UniProtKB">
        <authorList>
            <consortium name="WormBaseParasite"/>
        </authorList>
    </citation>
    <scope>IDENTIFICATION</scope>
</reference>
<dbReference type="EMBL" id="UYYA01000678">
    <property type="protein sequence ID" value="VDM54469.1"/>
    <property type="molecule type" value="Genomic_DNA"/>
</dbReference>
<sequence>MLTEIVPGRETTEELRLLNDLYGTCKQMQLRVLDLIRTVGNEEVTCLLTVSIHPTSIVFQHLLRITGFSTYISNNLVHWRQTVVVENELLVMNDEFNSIFEKYERFMTNRSGERGADVSSALPGPPTGDLIDVGQSEKTLGEQLTGMKVTSSTTDSYSANSEAQVAVGIATVINNKVTESNLSRIFCTVKVALIQNNVTDVEAREMEKWLAAQGQKGL</sequence>
<dbReference type="Proteomes" id="UP000267027">
    <property type="component" value="Unassembled WGS sequence"/>
</dbReference>
<dbReference type="PANTHER" id="PTHR13856:SF137">
    <property type="entry name" value="GH05942P"/>
    <property type="match status" value="1"/>
</dbReference>
<proteinExistence type="predicted"/>
<dbReference type="OrthoDB" id="2018246at2759"/>